<evidence type="ECO:0008006" key="9">
    <source>
        <dbReference type="Google" id="ProtNLM"/>
    </source>
</evidence>
<gene>
    <name evidence="7" type="ORF">A2845_03420</name>
</gene>
<dbReference type="PANTHER" id="PTHR36174:SF1">
    <property type="entry name" value="LIPID II:GLYCINE GLYCYLTRANSFERASE"/>
    <property type="match status" value="1"/>
</dbReference>
<accession>A0A1G2CZ90</accession>
<evidence type="ECO:0000256" key="4">
    <source>
        <dbReference type="ARBA" id="ARBA00022984"/>
    </source>
</evidence>
<dbReference type="PANTHER" id="PTHR36174">
    <property type="entry name" value="LIPID II:GLYCINE GLYCYLTRANSFERASE"/>
    <property type="match status" value="1"/>
</dbReference>
<keyword evidence="3" id="KW-0133">Cell shape</keyword>
<dbReference type="GO" id="GO:0008360">
    <property type="term" value="P:regulation of cell shape"/>
    <property type="evidence" value="ECO:0007669"/>
    <property type="project" value="UniProtKB-KW"/>
</dbReference>
<organism evidence="7 8">
    <name type="scientific">Candidatus Lloydbacteria bacterium RIFCSPHIGHO2_01_FULL_49_22</name>
    <dbReference type="NCBI Taxonomy" id="1798658"/>
    <lineage>
        <taxon>Bacteria</taxon>
        <taxon>Candidatus Lloydiibacteriota</taxon>
    </lineage>
</organism>
<keyword evidence="2" id="KW-0808">Transferase</keyword>
<dbReference type="Proteomes" id="UP000177122">
    <property type="component" value="Unassembled WGS sequence"/>
</dbReference>
<evidence type="ECO:0000256" key="3">
    <source>
        <dbReference type="ARBA" id="ARBA00022960"/>
    </source>
</evidence>
<dbReference type="InterPro" id="IPR003447">
    <property type="entry name" value="FEMABX"/>
</dbReference>
<comment type="similarity">
    <text evidence="1">Belongs to the FemABX family.</text>
</comment>
<proteinExistence type="inferred from homology"/>
<keyword evidence="4" id="KW-0573">Peptidoglycan synthesis</keyword>
<dbReference type="SUPFAM" id="SSF55729">
    <property type="entry name" value="Acyl-CoA N-acyltransferases (Nat)"/>
    <property type="match status" value="1"/>
</dbReference>
<dbReference type="PROSITE" id="PS51191">
    <property type="entry name" value="FEMABX"/>
    <property type="match status" value="1"/>
</dbReference>
<comment type="caution">
    <text evidence="7">The sequence shown here is derived from an EMBL/GenBank/DDBJ whole genome shotgun (WGS) entry which is preliminary data.</text>
</comment>
<evidence type="ECO:0000313" key="8">
    <source>
        <dbReference type="Proteomes" id="UP000177122"/>
    </source>
</evidence>
<evidence type="ECO:0000256" key="2">
    <source>
        <dbReference type="ARBA" id="ARBA00022679"/>
    </source>
</evidence>
<dbReference type="GO" id="GO:0016755">
    <property type="term" value="F:aminoacyltransferase activity"/>
    <property type="evidence" value="ECO:0007669"/>
    <property type="project" value="InterPro"/>
</dbReference>
<evidence type="ECO:0000256" key="5">
    <source>
        <dbReference type="ARBA" id="ARBA00023315"/>
    </source>
</evidence>
<dbReference type="AlphaFoldDB" id="A0A1G2CZ90"/>
<sequence length="239" mass="28187">MKEYHYPSRLFRKEWHWFEKPHDIPGADLLNFFSYDNINAPGFKKKSGMTTIIDLVQTEDVLWSKLRKRYAREQIEKAKRNGIDVHTDISWEHLVGVYEKFRKGKKISSDDPRVFQHCRVYAALVNNEILAMGAFVEDEKYSRALVLASDRFSNEGKRRELVGQANRMLIWEAMRDARSRGILQFDLGGIALESDKREDKSLLEFKEAFGGERKVGYYYTKVNSRLLKLFIKTRRFLHI</sequence>
<name>A0A1G2CZ90_9BACT</name>
<dbReference type="InterPro" id="IPR050644">
    <property type="entry name" value="PG_Glycine_Bridge_Synth"/>
</dbReference>
<evidence type="ECO:0000256" key="6">
    <source>
        <dbReference type="ARBA" id="ARBA00023316"/>
    </source>
</evidence>
<dbReference type="Gene3D" id="3.40.630.30">
    <property type="match status" value="1"/>
</dbReference>
<evidence type="ECO:0000256" key="1">
    <source>
        <dbReference type="ARBA" id="ARBA00009943"/>
    </source>
</evidence>
<keyword evidence="6" id="KW-0961">Cell wall biogenesis/degradation</keyword>
<keyword evidence="5" id="KW-0012">Acyltransferase</keyword>
<dbReference type="Pfam" id="PF02388">
    <property type="entry name" value="FemAB"/>
    <property type="match status" value="1"/>
</dbReference>
<dbReference type="InterPro" id="IPR016181">
    <property type="entry name" value="Acyl_CoA_acyltransferase"/>
</dbReference>
<dbReference type="GO" id="GO:0009252">
    <property type="term" value="P:peptidoglycan biosynthetic process"/>
    <property type="evidence" value="ECO:0007669"/>
    <property type="project" value="UniProtKB-KW"/>
</dbReference>
<dbReference type="EMBL" id="MHLI01000006">
    <property type="protein sequence ID" value="OGZ05828.1"/>
    <property type="molecule type" value="Genomic_DNA"/>
</dbReference>
<reference evidence="7 8" key="1">
    <citation type="journal article" date="2016" name="Nat. Commun.">
        <title>Thousands of microbial genomes shed light on interconnected biogeochemical processes in an aquifer system.</title>
        <authorList>
            <person name="Anantharaman K."/>
            <person name="Brown C.T."/>
            <person name="Hug L.A."/>
            <person name="Sharon I."/>
            <person name="Castelle C.J."/>
            <person name="Probst A.J."/>
            <person name="Thomas B.C."/>
            <person name="Singh A."/>
            <person name="Wilkins M.J."/>
            <person name="Karaoz U."/>
            <person name="Brodie E.L."/>
            <person name="Williams K.H."/>
            <person name="Hubbard S.S."/>
            <person name="Banfield J.F."/>
        </authorList>
    </citation>
    <scope>NUCLEOTIDE SEQUENCE [LARGE SCALE GENOMIC DNA]</scope>
</reference>
<protein>
    <recommendedName>
        <fullName evidence="9">BioF2-like acetyltransferase domain-containing protein</fullName>
    </recommendedName>
</protein>
<evidence type="ECO:0000313" key="7">
    <source>
        <dbReference type="EMBL" id="OGZ05828.1"/>
    </source>
</evidence>
<dbReference type="GO" id="GO:0071555">
    <property type="term" value="P:cell wall organization"/>
    <property type="evidence" value="ECO:0007669"/>
    <property type="project" value="UniProtKB-KW"/>
</dbReference>